<dbReference type="RefSeq" id="WP_091839702.1">
    <property type="nucleotide sequence ID" value="NZ_FPAA01000018.1"/>
</dbReference>
<reference evidence="2" key="1">
    <citation type="submission" date="2016-10" db="EMBL/GenBank/DDBJ databases">
        <authorList>
            <person name="Varghese N."/>
            <person name="Submissions S."/>
        </authorList>
    </citation>
    <scope>NUCLEOTIDE SEQUENCE [LARGE SCALE GENOMIC DNA]</scope>
    <source>
        <strain evidence="2">DSM 45789</strain>
    </source>
</reference>
<dbReference type="AlphaFoldDB" id="A0A1I6UPA9"/>
<dbReference type="Proteomes" id="UP000198660">
    <property type="component" value="Unassembled WGS sequence"/>
</dbReference>
<keyword evidence="2" id="KW-1185">Reference proteome</keyword>
<evidence type="ECO:0000313" key="1">
    <source>
        <dbReference type="EMBL" id="SFT03107.1"/>
    </source>
</evidence>
<proteinExistence type="predicted"/>
<evidence type="ECO:0000313" key="2">
    <source>
        <dbReference type="Proteomes" id="UP000198660"/>
    </source>
</evidence>
<gene>
    <name evidence="1" type="ORF">SAMN05444972_11854</name>
</gene>
<dbReference type="EMBL" id="FPAA01000018">
    <property type="protein sequence ID" value="SFT03107.1"/>
    <property type="molecule type" value="Genomic_DNA"/>
</dbReference>
<organism evidence="1 2">
    <name type="scientific">Marininema halotolerans</name>
    <dbReference type="NCBI Taxonomy" id="1155944"/>
    <lineage>
        <taxon>Bacteria</taxon>
        <taxon>Bacillati</taxon>
        <taxon>Bacillota</taxon>
        <taxon>Bacilli</taxon>
        <taxon>Bacillales</taxon>
        <taxon>Thermoactinomycetaceae</taxon>
        <taxon>Marininema</taxon>
    </lineage>
</organism>
<name>A0A1I6UPA9_9BACL</name>
<dbReference type="OrthoDB" id="2937251at2"/>
<accession>A0A1I6UPA9</accession>
<sequence length="124" mass="14070">MRIVVEKVEDAHHVKFSSLYGGCLAQWEGSSPLIGNAYDVEIDIPCVLTWGLEATYSEEEQYQIKEIGRKILVIGKLESIHDDGYAVFRMGESVTLLEIRGIQFSKMVFLKLEINNLILHEISL</sequence>
<protein>
    <submittedName>
        <fullName evidence="1">Uncharacterized protein</fullName>
    </submittedName>
</protein>